<evidence type="ECO:0000259" key="2">
    <source>
        <dbReference type="Pfam" id="PF13568"/>
    </source>
</evidence>
<dbReference type="Pfam" id="PF13568">
    <property type="entry name" value="OMP_b-brl_2"/>
    <property type="match status" value="1"/>
</dbReference>
<dbReference type="InterPro" id="IPR025665">
    <property type="entry name" value="Beta-barrel_OMP_2"/>
</dbReference>
<organism evidence="3 4">
    <name type="scientific">Constantimarinum furrinae</name>
    <dbReference type="NCBI Taxonomy" id="2562285"/>
    <lineage>
        <taxon>Bacteria</taxon>
        <taxon>Pseudomonadati</taxon>
        <taxon>Bacteroidota</taxon>
        <taxon>Flavobacteriia</taxon>
        <taxon>Flavobacteriales</taxon>
        <taxon>Flavobacteriaceae</taxon>
        <taxon>Altibacter/Constantimarinum group</taxon>
        <taxon>Constantimarinum</taxon>
    </lineage>
</organism>
<proteinExistence type="predicted"/>
<evidence type="ECO:0000256" key="1">
    <source>
        <dbReference type="SAM" id="SignalP"/>
    </source>
</evidence>
<dbReference type="AlphaFoldDB" id="A0A7G8PTS9"/>
<accession>A0A7G8PTS9</accession>
<name>A0A7G8PTS9_9FLAO</name>
<evidence type="ECO:0000313" key="4">
    <source>
        <dbReference type="Proteomes" id="UP000515514"/>
    </source>
</evidence>
<dbReference type="EMBL" id="CP052909">
    <property type="protein sequence ID" value="QNJ97745.1"/>
    <property type="molecule type" value="Genomic_DNA"/>
</dbReference>
<dbReference type="RefSeq" id="WP_186991895.1">
    <property type="nucleotide sequence ID" value="NZ_CP052909.1"/>
</dbReference>
<gene>
    <name evidence="3" type="ORF">ALE3EI_1176</name>
</gene>
<evidence type="ECO:0000313" key="3">
    <source>
        <dbReference type="EMBL" id="QNJ97745.1"/>
    </source>
</evidence>
<dbReference type="KEGG" id="alti:ALE3EI_1176"/>
<keyword evidence="4" id="KW-1185">Reference proteome</keyword>
<reference evidence="3 4" key="1">
    <citation type="submission" date="2020-04" db="EMBL/GenBank/DDBJ databases">
        <title>Genome sequence of Altibacter aquimarinus strain ALE3EI.</title>
        <authorList>
            <person name="Oh H.-M."/>
            <person name="Jang D."/>
        </authorList>
    </citation>
    <scope>NUCLEOTIDE SEQUENCE [LARGE SCALE GENOMIC DNA]</scope>
    <source>
        <strain evidence="3 4">ALE3EI</strain>
    </source>
</reference>
<feature type="signal peptide" evidence="1">
    <location>
        <begin position="1"/>
        <end position="22"/>
    </location>
</feature>
<dbReference type="Proteomes" id="UP000515514">
    <property type="component" value="Chromosome"/>
</dbReference>
<sequence>MSIIQMRLFFFFLLATTCCVMAQDTIQSSPDTKYREDQFYIGATYNLITQVPDDVNIRGLSGGVHFGFVRDIPFNQRRNLAIAVGAGLSFDRYGQTLFIGETDSEKTIFSVLDDDINYDTNRFSTAAIEAPIEFRWRTSTAESYKFWRIYAGLRVGYVYWYKSTFKQTDNNVNQTDIPEFDRTRLGLTLSFGYNTFNFYGYYSINPFFTNAATTDGQQVDFKTIKVGLIFYIL</sequence>
<protein>
    <recommendedName>
        <fullName evidence="2">Outer membrane protein beta-barrel domain-containing protein</fullName>
    </recommendedName>
</protein>
<keyword evidence="1" id="KW-0732">Signal</keyword>
<feature type="domain" description="Outer membrane protein beta-barrel" evidence="2">
    <location>
        <begin position="27"/>
        <end position="208"/>
    </location>
</feature>
<feature type="chain" id="PRO_5029001288" description="Outer membrane protein beta-barrel domain-containing protein" evidence="1">
    <location>
        <begin position="23"/>
        <end position="233"/>
    </location>
</feature>